<evidence type="ECO:0000313" key="3">
    <source>
        <dbReference type="EMBL" id="PON48367.1"/>
    </source>
</evidence>
<evidence type="ECO:0008006" key="5">
    <source>
        <dbReference type="Google" id="ProtNLM"/>
    </source>
</evidence>
<comment type="caution">
    <text evidence="3">The sequence shown here is derived from an EMBL/GenBank/DDBJ whole genome shotgun (WGS) entry which is preliminary data.</text>
</comment>
<gene>
    <name evidence="3" type="ORF">PanWU01x14_237620</name>
</gene>
<feature type="compositionally biased region" description="Basic and acidic residues" evidence="1">
    <location>
        <begin position="136"/>
        <end position="147"/>
    </location>
</feature>
<proteinExistence type="predicted"/>
<dbReference type="PANTHER" id="PTHR36595:SF2">
    <property type="entry name" value="SERINE_THREONINE-PROTEIN KINASE FHKB-RELATED"/>
    <property type="match status" value="1"/>
</dbReference>
<dbReference type="AlphaFoldDB" id="A0A2P5BHW9"/>
<organism evidence="3 4">
    <name type="scientific">Parasponia andersonii</name>
    <name type="common">Sponia andersonii</name>
    <dbReference type="NCBI Taxonomy" id="3476"/>
    <lineage>
        <taxon>Eukaryota</taxon>
        <taxon>Viridiplantae</taxon>
        <taxon>Streptophyta</taxon>
        <taxon>Embryophyta</taxon>
        <taxon>Tracheophyta</taxon>
        <taxon>Spermatophyta</taxon>
        <taxon>Magnoliopsida</taxon>
        <taxon>eudicotyledons</taxon>
        <taxon>Gunneridae</taxon>
        <taxon>Pentapetalae</taxon>
        <taxon>rosids</taxon>
        <taxon>fabids</taxon>
        <taxon>Rosales</taxon>
        <taxon>Cannabaceae</taxon>
        <taxon>Parasponia</taxon>
    </lineage>
</organism>
<keyword evidence="4" id="KW-1185">Reference proteome</keyword>
<feature type="compositionally biased region" description="Acidic residues" evidence="1">
    <location>
        <begin position="113"/>
        <end position="132"/>
    </location>
</feature>
<feature type="region of interest" description="Disordered" evidence="1">
    <location>
        <begin position="83"/>
        <end position="147"/>
    </location>
</feature>
<feature type="compositionally biased region" description="Acidic residues" evidence="1">
    <location>
        <begin position="87"/>
        <end position="105"/>
    </location>
</feature>
<dbReference type="EMBL" id="JXTB01000278">
    <property type="protein sequence ID" value="PON48367.1"/>
    <property type="molecule type" value="Genomic_DNA"/>
</dbReference>
<dbReference type="PANTHER" id="PTHR36595">
    <property type="entry name" value="TRANSMEMBRANE PROTEIN"/>
    <property type="match status" value="1"/>
</dbReference>
<accession>A0A2P5BHW9</accession>
<reference evidence="4" key="1">
    <citation type="submission" date="2016-06" db="EMBL/GenBank/DDBJ databases">
        <title>Parallel loss of symbiosis genes in relatives of nitrogen-fixing non-legume Parasponia.</title>
        <authorList>
            <person name="Van Velzen R."/>
            <person name="Holmer R."/>
            <person name="Bu F."/>
            <person name="Rutten L."/>
            <person name="Van Zeijl A."/>
            <person name="Liu W."/>
            <person name="Santuari L."/>
            <person name="Cao Q."/>
            <person name="Sharma T."/>
            <person name="Shen D."/>
            <person name="Roswanjaya Y."/>
            <person name="Wardhani T."/>
            <person name="Kalhor M.S."/>
            <person name="Jansen J."/>
            <person name="Van den Hoogen J."/>
            <person name="Gungor B."/>
            <person name="Hartog M."/>
            <person name="Hontelez J."/>
            <person name="Verver J."/>
            <person name="Yang W.-C."/>
            <person name="Schijlen E."/>
            <person name="Repin R."/>
            <person name="Schilthuizen M."/>
            <person name="Schranz E."/>
            <person name="Heidstra R."/>
            <person name="Miyata K."/>
            <person name="Fedorova E."/>
            <person name="Kohlen W."/>
            <person name="Bisseling T."/>
            <person name="Smit S."/>
            <person name="Geurts R."/>
        </authorList>
    </citation>
    <scope>NUCLEOTIDE SEQUENCE [LARGE SCALE GENOMIC DNA]</scope>
    <source>
        <strain evidence="4">cv. WU1-14</strain>
    </source>
</reference>
<dbReference type="OrthoDB" id="1193472at2759"/>
<evidence type="ECO:0000313" key="4">
    <source>
        <dbReference type="Proteomes" id="UP000237105"/>
    </source>
</evidence>
<keyword evidence="2" id="KW-0472">Membrane</keyword>
<evidence type="ECO:0000256" key="1">
    <source>
        <dbReference type="SAM" id="MobiDB-lite"/>
    </source>
</evidence>
<keyword evidence="2" id="KW-1133">Transmembrane helix</keyword>
<dbReference type="Proteomes" id="UP000237105">
    <property type="component" value="Unassembled WGS sequence"/>
</dbReference>
<name>A0A2P5BHW9_PARAD</name>
<feature type="transmembrane region" description="Helical" evidence="2">
    <location>
        <begin position="32"/>
        <end position="50"/>
    </location>
</feature>
<sequence length="185" mass="21636">MTVYLIYFSSSSHHNLIVSTYEFILEVKSSRVVVFFIFNFIVITIFFGSFKPFKDCDRCIPVSNPPHKVDHEQCYLKEVAKEHNDDQEYYDDDDNYSDDDDDNDDYEYHGSDGYDEDVDDDDDGSSDDDDDNWLCSEERDSSDLQRRSEEFIAKINKRWREEKISERLLCMVAVSTEILTSSSSG</sequence>
<evidence type="ECO:0000256" key="2">
    <source>
        <dbReference type="SAM" id="Phobius"/>
    </source>
</evidence>
<protein>
    <recommendedName>
        <fullName evidence="5">Transmembrane protein</fullName>
    </recommendedName>
</protein>
<keyword evidence="2" id="KW-0812">Transmembrane</keyword>